<evidence type="ECO:0000313" key="2">
    <source>
        <dbReference type="Proteomes" id="UP000063308"/>
    </source>
</evidence>
<dbReference type="AlphaFoldDB" id="A0A0E3VTY4"/>
<reference evidence="1 2" key="1">
    <citation type="submission" date="2014-11" db="EMBL/GenBank/DDBJ databases">
        <title>Symbiosis island explosion on the genome of extra-slow-growing strains of soybean bradyrhizobia with massive insertion sequences.</title>
        <authorList>
            <person name="Iida T."/>
            <person name="Minamisawa K."/>
        </authorList>
    </citation>
    <scope>NUCLEOTIDE SEQUENCE [LARGE SCALE GENOMIC DNA]</scope>
    <source>
        <strain evidence="1 2">NK6</strain>
    </source>
</reference>
<name>A0A0E3VTY4_9BRAD</name>
<accession>A0A0E3VTY4</accession>
<dbReference type="EMBL" id="AP014685">
    <property type="protein sequence ID" value="BAR56465.1"/>
    <property type="molecule type" value="Genomic_DNA"/>
</dbReference>
<organism evidence="1 2">
    <name type="scientific">Bradyrhizobium diazoefficiens</name>
    <dbReference type="NCBI Taxonomy" id="1355477"/>
    <lineage>
        <taxon>Bacteria</taxon>
        <taxon>Pseudomonadati</taxon>
        <taxon>Pseudomonadota</taxon>
        <taxon>Alphaproteobacteria</taxon>
        <taxon>Hyphomicrobiales</taxon>
        <taxon>Nitrobacteraceae</taxon>
        <taxon>Bradyrhizobium</taxon>
    </lineage>
</organism>
<protein>
    <submittedName>
        <fullName evidence="1">Uncharacterized protein</fullName>
    </submittedName>
</protein>
<gene>
    <name evidence="1" type="ORF">NK6_3288</name>
</gene>
<sequence>MRCRRARLHQAQEESAIAVLTSFSLRLLREEIHWHI</sequence>
<evidence type="ECO:0000313" key="1">
    <source>
        <dbReference type="EMBL" id="BAR56465.1"/>
    </source>
</evidence>
<dbReference type="Proteomes" id="UP000063308">
    <property type="component" value="Chromosome"/>
</dbReference>
<proteinExistence type="predicted"/>